<proteinExistence type="predicted"/>
<organism evidence="1">
    <name type="scientific">Candidatus Kentrum sp. FW</name>
    <dbReference type="NCBI Taxonomy" id="2126338"/>
    <lineage>
        <taxon>Bacteria</taxon>
        <taxon>Pseudomonadati</taxon>
        <taxon>Pseudomonadota</taxon>
        <taxon>Gammaproteobacteria</taxon>
        <taxon>Candidatus Kentrum</taxon>
    </lineage>
</organism>
<evidence type="ECO:0000313" key="1">
    <source>
        <dbReference type="EMBL" id="VFJ56570.1"/>
    </source>
</evidence>
<name>A0A450SRH2_9GAMM</name>
<protein>
    <recommendedName>
        <fullName evidence="2">DUF4351 domain-containing protein</fullName>
    </recommendedName>
</protein>
<gene>
    <name evidence="1" type="ORF">BECKFW1821A_GA0114235_106213</name>
</gene>
<dbReference type="EMBL" id="CAADEW010000062">
    <property type="protein sequence ID" value="VFJ56570.1"/>
    <property type="molecule type" value="Genomic_DNA"/>
</dbReference>
<evidence type="ECO:0008006" key="2">
    <source>
        <dbReference type="Google" id="ProtNLM"/>
    </source>
</evidence>
<reference evidence="1" key="1">
    <citation type="submission" date="2019-02" db="EMBL/GenBank/DDBJ databases">
        <authorList>
            <person name="Gruber-Vodicka R. H."/>
            <person name="Seah K. B. B."/>
        </authorList>
    </citation>
    <scope>NUCLEOTIDE SEQUENCE</scope>
    <source>
        <strain evidence="1">BECK_BZ15</strain>
    </source>
</reference>
<sequence length="63" mass="7255">MEYRESIRREAAAGLLLGKLSHRFGETLSDSRRCQVYEADPGTIRVWAKRILDAESLNDVFQE</sequence>
<dbReference type="AlphaFoldDB" id="A0A450SRH2"/>
<accession>A0A450SRH2</accession>